<reference evidence="1 2" key="1">
    <citation type="journal article" date="2024" name="Plant Biotechnol. J.">
        <title>Genome and CRISPR/Cas9 system of a widespread forest tree (Populus alba) in the world.</title>
        <authorList>
            <person name="Liu Y.J."/>
            <person name="Jiang P.F."/>
            <person name="Han X.M."/>
            <person name="Li X.Y."/>
            <person name="Wang H.M."/>
            <person name="Wang Y.J."/>
            <person name="Wang X.X."/>
            <person name="Zeng Q.Y."/>
        </authorList>
    </citation>
    <scope>NUCLEOTIDE SEQUENCE [LARGE SCALE GENOMIC DNA]</scope>
    <source>
        <strain evidence="2">cv. PAL-ZL1</strain>
    </source>
</reference>
<dbReference type="Proteomes" id="UP000309997">
    <property type="component" value="Unassembled WGS sequence"/>
</dbReference>
<evidence type="ECO:0000313" key="2">
    <source>
        <dbReference type="Proteomes" id="UP000309997"/>
    </source>
</evidence>
<comment type="caution">
    <text evidence="1">The sequence shown here is derived from an EMBL/GenBank/DDBJ whole genome shotgun (WGS) entry which is preliminary data.</text>
</comment>
<protein>
    <submittedName>
        <fullName evidence="1">Uncharacterized protein</fullName>
    </submittedName>
</protein>
<keyword evidence="2" id="KW-1185">Reference proteome</keyword>
<organism evidence="1 2">
    <name type="scientific">Populus alba</name>
    <name type="common">White poplar</name>
    <dbReference type="NCBI Taxonomy" id="43335"/>
    <lineage>
        <taxon>Eukaryota</taxon>
        <taxon>Viridiplantae</taxon>
        <taxon>Streptophyta</taxon>
        <taxon>Embryophyta</taxon>
        <taxon>Tracheophyta</taxon>
        <taxon>Spermatophyta</taxon>
        <taxon>Magnoliopsida</taxon>
        <taxon>eudicotyledons</taxon>
        <taxon>Gunneridae</taxon>
        <taxon>Pentapetalae</taxon>
        <taxon>rosids</taxon>
        <taxon>fabids</taxon>
        <taxon>Malpighiales</taxon>
        <taxon>Salicaceae</taxon>
        <taxon>Saliceae</taxon>
        <taxon>Populus</taxon>
    </lineage>
</organism>
<sequence length="271" mass="29851">MRLLVVLVMASCLMIFASIGSDAVPKSAFLFPIDDANKKKTSSHVSSSSLEAVNKLISNSIKNKNLTLDEMRVVPTEKEEEQGRTPKGSDKPCGRGQSAQSNEGDLVHRGERKASDMVSQERLSSFLRLLCKKTGLIGVPTISTLHVNWATILDIGDLRREGILWKGNGMYIFRKKYNTRINNIMSTVIPPMTNNKVEEFPDEGLCPCSALGAGGDTAFDNGLEGPLLSENLCKLESSKGNIRRIGGRENGTMETVLCEMKRWGQRERSKC</sequence>
<evidence type="ECO:0000313" key="1">
    <source>
        <dbReference type="EMBL" id="KAL3585528.1"/>
    </source>
</evidence>
<gene>
    <name evidence="1" type="ORF">D5086_012395</name>
</gene>
<accession>A0ACC4C3J5</accession>
<name>A0ACC4C3J5_POPAL</name>
<dbReference type="EMBL" id="RCHU02000006">
    <property type="protein sequence ID" value="KAL3585528.1"/>
    <property type="molecule type" value="Genomic_DNA"/>
</dbReference>
<proteinExistence type="predicted"/>